<comment type="pathway">
    <text evidence="10">Isoprenoid biosynthesis; isopentenyl diphosphate biosynthesis via DXP pathway; isopentenyl diphosphate from 1-deoxy-D-xylulose 5-phosphate: step 3/6.</text>
</comment>
<keyword evidence="15" id="KW-1185">Reference proteome</keyword>
<dbReference type="Proteomes" id="UP000185598">
    <property type="component" value="Unassembled WGS sequence"/>
</dbReference>
<comment type="catalytic activity">
    <reaction evidence="10">
        <text>4-CDP-2-C-methyl-D-erythritol + ATP = 4-CDP-2-C-methyl-D-erythritol 2-phosphate + ADP + H(+)</text>
        <dbReference type="Rhea" id="RHEA:18437"/>
        <dbReference type="ChEBI" id="CHEBI:15378"/>
        <dbReference type="ChEBI" id="CHEBI:30616"/>
        <dbReference type="ChEBI" id="CHEBI:57823"/>
        <dbReference type="ChEBI" id="CHEBI:57919"/>
        <dbReference type="ChEBI" id="CHEBI:456216"/>
        <dbReference type="EC" id="2.7.1.148"/>
    </reaction>
</comment>
<dbReference type="PANTHER" id="PTHR43527:SF2">
    <property type="entry name" value="4-DIPHOSPHOCYTIDYL-2-C-METHYL-D-ERYTHRITOL KINASE, CHLOROPLASTIC"/>
    <property type="match status" value="1"/>
</dbReference>
<dbReference type="InterPro" id="IPR013750">
    <property type="entry name" value="GHMP_kinase_C_dom"/>
</dbReference>
<dbReference type="SUPFAM" id="SSF54211">
    <property type="entry name" value="Ribosomal protein S5 domain 2-like"/>
    <property type="match status" value="1"/>
</dbReference>
<sequence length="308" mass="32104">MQATAYREMAAAKLNLALHVTGRRADGYHLLDSLVTFADYGDTITVESAAQDAFTLVGRFAPLLANDNPSGNLVLKARDLLRAACLGAGQAAPPVAITLDKTLPVAAGIGGGSADAAATLRVLLKLWDVTLAPHTLQDLALSLGADVPMCLAGVPLRAQGIGEDLTPLATMPHFGLVIGNPLKSVSTPAIFKALTRRDNPPIGALPAGHDPAEWIATLKSLRNDLQPVAESLCPEIGDLCQMIARTGPLMVRMSGSGASCFGLYANRAAALAAEKTLLSEKPDWYFQAGQTISASSVTKPTAQFLAET</sequence>
<dbReference type="STRING" id="887144.BJF91_22830"/>
<dbReference type="InterPro" id="IPR014721">
    <property type="entry name" value="Ribsml_uS5_D2-typ_fold_subgr"/>
</dbReference>
<evidence type="ECO:0000256" key="9">
    <source>
        <dbReference type="ARBA" id="ARBA00032554"/>
    </source>
</evidence>
<dbReference type="OrthoDB" id="9809438at2"/>
<evidence type="ECO:0000313" key="13">
    <source>
        <dbReference type="EMBL" id="MBB4006957.1"/>
    </source>
</evidence>
<dbReference type="Pfam" id="PF08544">
    <property type="entry name" value="GHMP_kinases_C"/>
    <property type="match status" value="1"/>
</dbReference>
<dbReference type="NCBIfam" id="NF011202">
    <property type="entry name" value="PRK14608.1"/>
    <property type="match status" value="1"/>
</dbReference>
<dbReference type="GO" id="GO:0019288">
    <property type="term" value="P:isopentenyl diphosphate biosynthetic process, methylerythritol 4-phosphate pathway"/>
    <property type="evidence" value="ECO:0007669"/>
    <property type="project" value="UniProtKB-UniRule"/>
</dbReference>
<evidence type="ECO:0000259" key="11">
    <source>
        <dbReference type="Pfam" id="PF00288"/>
    </source>
</evidence>
<dbReference type="EMBL" id="MKIN01000018">
    <property type="protein sequence ID" value="OLP51784.1"/>
    <property type="molecule type" value="Genomic_DNA"/>
</dbReference>
<comment type="caution">
    <text evidence="14">The sequence shown here is derived from an EMBL/GenBank/DDBJ whole genome shotgun (WGS) entry which is preliminary data.</text>
</comment>
<accession>A0A1Q9AA94</accession>
<evidence type="ECO:0000256" key="7">
    <source>
        <dbReference type="ARBA" id="ARBA00022840"/>
    </source>
</evidence>
<comment type="similarity">
    <text evidence="1 10">Belongs to the GHMP kinase family. IspE subfamily.</text>
</comment>
<dbReference type="InterPro" id="IPR006204">
    <property type="entry name" value="GHMP_kinase_N_dom"/>
</dbReference>
<evidence type="ECO:0000313" key="15">
    <source>
        <dbReference type="Proteomes" id="UP000185598"/>
    </source>
</evidence>
<dbReference type="Gene3D" id="3.30.230.10">
    <property type="match status" value="1"/>
</dbReference>
<dbReference type="InterPro" id="IPR036554">
    <property type="entry name" value="GHMP_kinase_C_sf"/>
</dbReference>
<dbReference type="GO" id="GO:0016114">
    <property type="term" value="P:terpenoid biosynthetic process"/>
    <property type="evidence" value="ECO:0007669"/>
    <property type="project" value="UniProtKB-UniRule"/>
</dbReference>
<dbReference type="GO" id="GO:0050515">
    <property type="term" value="F:4-(cytidine 5'-diphospho)-2-C-methyl-D-erythritol kinase activity"/>
    <property type="evidence" value="ECO:0007669"/>
    <property type="project" value="UniProtKB-UniRule"/>
</dbReference>
<dbReference type="Pfam" id="PF00288">
    <property type="entry name" value="GHMP_kinases_N"/>
    <property type="match status" value="1"/>
</dbReference>
<evidence type="ECO:0000256" key="4">
    <source>
        <dbReference type="ARBA" id="ARBA00022679"/>
    </source>
</evidence>
<keyword evidence="7 10" id="KW-0067">ATP-binding</keyword>
<evidence type="ECO:0000256" key="6">
    <source>
        <dbReference type="ARBA" id="ARBA00022777"/>
    </source>
</evidence>
<dbReference type="NCBIfam" id="TIGR00154">
    <property type="entry name" value="ispE"/>
    <property type="match status" value="1"/>
</dbReference>
<dbReference type="HAMAP" id="MF_00061">
    <property type="entry name" value="IspE"/>
    <property type="match status" value="1"/>
</dbReference>
<evidence type="ECO:0000313" key="14">
    <source>
        <dbReference type="EMBL" id="OLP51784.1"/>
    </source>
</evidence>
<feature type="domain" description="GHMP kinase N-terminal" evidence="11">
    <location>
        <begin position="72"/>
        <end position="153"/>
    </location>
</feature>
<dbReference type="Gene3D" id="3.30.70.890">
    <property type="entry name" value="GHMP kinase, C-terminal domain"/>
    <property type="match status" value="1"/>
</dbReference>
<evidence type="ECO:0000256" key="8">
    <source>
        <dbReference type="ARBA" id="ARBA00023229"/>
    </source>
</evidence>
<dbReference type="GO" id="GO:0005524">
    <property type="term" value="F:ATP binding"/>
    <property type="evidence" value="ECO:0007669"/>
    <property type="project" value="UniProtKB-UniRule"/>
</dbReference>
<protein>
    <recommendedName>
        <fullName evidence="3 10">4-diphosphocytidyl-2-C-methyl-D-erythritol kinase</fullName>
        <shortName evidence="10">CMK</shortName>
        <ecNumber evidence="2 10">2.7.1.148</ecNumber>
    </recommendedName>
    <alternativeName>
        <fullName evidence="9 10">4-(cytidine-5'-diphospho)-2-C-methyl-D-erythritol kinase</fullName>
    </alternativeName>
</protein>
<dbReference type="InterPro" id="IPR004424">
    <property type="entry name" value="IspE"/>
</dbReference>
<evidence type="ECO:0000256" key="10">
    <source>
        <dbReference type="HAMAP-Rule" id="MF_00061"/>
    </source>
</evidence>
<keyword evidence="5 10" id="KW-0547">Nucleotide-binding</keyword>
<evidence type="ECO:0000256" key="3">
    <source>
        <dbReference type="ARBA" id="ARBA00017473"/>
    </source>
</evidence>
<proteinExistence type="inferred from homology"/>
<evidence type="ECO:0000259" key="12">
    <source>
        <dbReference type="Pfam" id="PF08544"/>
    </source>
</evidence>
<organism evidence="14 15">
    <name type="scientific">Allorhizobium taibaishanense</name>
    <dbReference type="NCBI Taxonomy" id="887144"/>
    <lineage>
        <taxon>Bacteria</taxon>
        <taxon>Pseudomonadati</taxon>
        <taxon>Pseudomonadota</taxon>
        <taxon>Alphaproteobacteria</taxon>
        <taxon>Hyphomicrobiales</taxon>
        <taxon>Rhizobiaceae</taxon>
        <taxon>Rhizobium/Agrobacterium group</taxon>
        <taxon>Allorhizobium</taxon>
    </lineage>
</organism>
<evidence type="ECO:0000256" key="5">
    <source>
        <dbReference type="ARBA" id="ARBA00022741"/>
    </source>
</evidence>
<reference evidence="13 16" key="2">
    <citation type="submission" date="2020-08" db="EMBL/GenBank/DDBJ databases">
        <title>Genomic Encyclopedia of Type Strains, Phase IV (KMG-IV): sequencing the most valuable type-strain genomes for metagenomic binning, comparative biology and taxonomic classification.</title>
        <authorList>
            <person name="Goeker M."/>
        </authorList>
    </citation>
    <scope>NUCLEOTIDE SEQUENCE [LARGE SCALE GENOMIC DNA]</scope>
    <source>
        <strain evidence="13 16">DSM 100021</strain>
    </source>
</reference>
<feature type="domain" description="GHMP kinase C-terminal" evidence="12">
    <location>
        <begin position="219"/>
        <end position="275"/>
    </location>
</feature>
<comment type="function">
    <text evidence="10">Catalyzes the phosphorylation of the position 2 hydroxy group of 4-diphosphocytidyl-2C-methyl-D-erythritol.</text>
</comment>
<reference evidence="14 15" key="1">
    <citation type="submission" date="2016-09" db="EMBL/GenBank/DDBJ databases">
        <title>Rhizobium oryziradicis sp. nov., isolated from the root of rice.</title>
        <authorList>
            <person name="Zhao J."/>
            <person name="Zhang X."/>
        </authorList>
    </citation>
    <scope>NUCLEOTIDE SEQUENCE [LARGE SCALE GENOMIC DNA]</scope>
    <source>
        <strain evidence="14 15">14971</strain>
    </source>
</reference>
<dbReference type="PANTHER" id="PTHR43527">
    <property type="entry name" value="4-DIPHOSPHOCYTIDYL-2-C-METHYL-D-ERYTHRITOL KINASE, CHLOROPLASTIC"/>
    <property type="match status" value="1"/>
</dbReference>
<dbReference type="RefSeq" id="WP_075612913.1">
    <property type="nucleotide sequence ID" value="NZ_JACIED010000002.1"/>
</dbReference>
<dbReference type="EMBL" id="JACIED010000002">
    <property type="protein sequence ID" value="MBB4006957.1"/>
    <property type="molecule type" value="Genomic_DNA"/>
</dbReference>
<dbReference type="Proteomes" id="UP000544107">
    <property type="component" value="Unassembled WGS sequence"/>
</dbReference>
<feature type="active site" evidence="10">
    <location>
        <position position="146"/>
    </location>
</feature>
<keyword evidence="6 10" id="KW-0418">Kinase</keyword>
<feature type="active site" evidence="10">
    <location>
        <position position="13"/>
    </location>
</feature>
<evidence type="ECO:0000313" key="16">
    <source>
        <dbReference type="Proteomes" id="UP000544107"/>
    </source>
</evidence>
<dbReference type="PIRSF" id="PIRSF010376">
    <property type="entry name" value="IspE"/>
    <property type="match status" value="1"/>
</dbReference>
<keyword evidence="4 10" id="KW-0808">Transferase</keyword>
<evidence type="ECO:0000256" key="1">
    <source>
        <dbReference type="ARBA" id="ARBA00009684"/>
    </source>
</evidence>
<dbReference type="AlphaFoldDB" id="A0A1Q9AA94"/>
<feature type="binding site" evidence="10">
    <location>
        <begin position="104"/>
        <end position="114"/>
    </location>
    <ligand>
        <name>ATP</name>
        <dbReference type="ChEBI" id="CHEBI:30616"/>
    </ligand>
</feature>
<keyword evidence="8 10" id="KW-0414">Isoprene biosynthesis</keyword>
<dbReference type="SUPFAM" id="SSF55060">
    <property type="entry name" value="GHMP Kinase, C-terminal domain"/>
    <property type="match status" value="1"/>
</dbReference>
<dbReference type="InterPro" id="IPR020568">
    <property type="entry name" value="Ribosomal_Su5_D2-typ_SF"/>
</dbReference>
<gene>
    <name evidence="10" type="primary">ispE</name>
    <name evidence="14" type="ORF">BJF91_22830</name>
    <name evidence="13" type="ORF">GGQ71_001220</name>
</gene>
<evidence type="ECO:0000256" key="2">
    <source>
        <dbReference type="ARBA" id="ARBA00012052"/>
    </source>
</evidence>
<name>A0A1Q9AA94_9HYPH</name>
<dbReference type="EC" id="2.7.1.148" evidence="2 10"/>
<dbReference type="UniPathway" id="UPA00056">
    <property type="reaction ID" value="UER00094"/>
</dbReference>